<dbReference type="PANTHER" id="PTHR20935">
    <property type="entry name" value="PHOSPHOGLYCERATE MUTASE-RELATED"/>
    <property type="match status" value="1"/>
</dbReference>
<dbReference type="OrthoDB" id="280692at2"/>
<dbReference type="CDD" id="cd07067">
    <property type="entry name" value="HP_PGM_like"/>
    <property type="match status" value="1"/>
</dbReference>
<keyword evidence="5" id="KW-1185">Reference proteome</keyword>
<evidence type="ECO:0000256" key="1">
    <source>
        <dbReference type="ARBA" id="ARBA00022801"/>
    </source>
</evidence>
<keyword evidence="1" id="KW-0378">Hydrolase</keyword>
<dbReference type="AlphaFoldDB" id="A0A327X446"/>
<dbReference type="Proteomes" id="UP000249203">
    <property type="component" value="Unassembled WGS sequence"/>
</dbReference>
<dbReference type="InterPro" id="IPR013078">
    <property type="entry name" value="His_Pase_superF_clade-1"/>
</dbReference>
<evidence type="ECO:0000313" key="2">
    <source>
        <dbReference type="EMBL" id="RAK01501.1"/>
    </source>
</evidence>
<sequence>MPSIYLMRHGQASFYSADYDQLSPVGEEQARFNGRWLAQQGKVPKLIFHGSLKRQRQSVTALLEGLQAGGHASLPSVYEDPAWNEFDHLAVLQAHARHAGPLAQLMDSIPETAVAQREAAFSDYFSAAMARWVTHQTAAGEQTLYPETFSAFETRVKQALQKVHQHNQDRMLVVTSGGPISMVAKQLMQLDTRAALELNWRLVNAGLTKLGWRAGRAPQLISLNEHMHFSGKQAHLLTAR</sequence>
<dbReference type="RefSeq" id="WP_111567993.1">
    <property type="nucleotide sequence ID" value="NZ_PIPK01000001.1"/>
</dbReference>
<reference evidence="2 4" key="2">
    <citation type="submission" date="2018-06" db="EMBL/GenBank/DDBJ databases">
        <title>Genomic Encyclopedia of Type Strains, Phase III (KMG-III): the genomes of soil and plant-associated and newly described type strains.</title>
        <authorList>
            <person name="Whitman W."/>
        </authorList>
    </citation>
    <scope>NUCLEOTIDE SEQUENCE [LARGE SCALE GENOMIC DNA]</scope>
    <source>
        <strain evidence="2 4">CGMCC 1.15366</strain>
    </source>
</reference>
<dbReference type="PANTHER" id="PTHR20935:SF0">
    <property type="entry name" value="SERINE_THREONINE-PROTEIN PHOSPHATASE PGAM5, MITOCHONDRIAL"/>
    <property type="match status" value="1"/>
</dbReference>
<evidence type="ECO:0000313" key="3">
    <source>
        <dbReference type="EMBL" id="RUO28338.1"/>
    </source>
</evidence>
<dbReference type="Proteomes" id="UP000287865">
    <property type="component" value="Unassembled WGS sequence"/>
</dbReference>
<dbReference type="Pfam" id="PF00300">
    <property type="entry name" value="His_Phos_1"/>
    <property type="match status" value="2"/>
</dbReference>
<reference evidence="3 5" key="1">
    <citation type="journal article" date="2018" name="Front. Microbiol.">
        <title>Genome-Based Analysis Reveals the Taxonomy and Diversity of the Family Idiomarinaceae.</title>
        <authorList>
            <person name="Liu Y."/>
            <person name="Lai Q."/>
            <person name="Shao Z."/>
        </authorList>
    </citation>
    <scope>NUCLEOTIDE SEQUENCE [LARGE SCALE GENOMIC DNA]</scope>
    <source>
        <strain evidence="3 5">CF12-14</strain>
    </source>
</reference>
<organism evidence="2 4">
    <name type="scientific">Aliidiomarina maris</name>
    <dbReference type="NCBI Taxonomy" id="531312"/>
    <lineage>
        <taxon>Bacteria</taxon>
        <taxon>Pseudomonadati</taxon>
        <taxon>Pseudomonadota</taxon>
        <taxon>Gammaproteobacteria</taxon>
        <taxon>Alteromonadales</taxon>
        <taxon>Idiomarinaceae</taxon>
        <taxon>Aliidiomarina</taxon>
    </lineage>
</organism>
<evidence type="ECO:0000313" key="4">
    <source>
        <dbReference type="Proteomes" id="UP000249203"/>
    </source>
</evidence>
<evidence type="ECO:0000313" key="5">
    <source>
        <dbReference type="Proteomes" id="UP000287865"/>
    </source>
</evidence>
<proteinExistence type="predicted"/>
<dbReference type="SMART" id="SM00855">
    <property type="entry name" value="PGAM"/>
    <property type="match status" value="1"/>
</dbReference>
<gene>
    <name evidence="2" type="ORF">B0I24_101124</name>
    <name evidence="3" type="ORF">CWE07_00595</name>
</gene>
<dbReference type="EMBL" id="QLMD01000001">
    <property type="protein sequence ID" value="RAK01501.1"/>
    <property type="molecule type" value="Genomic_DNA"/>
</dbReference>
<dbReference type="InterPro" id="IPR051021">
    <property type="entry name" value="Mito_Ser/Thr_phosphatase"/>
</dbReference>
<dbReference type="InterPro" id="IPR029033">
    <property type="entry name" value="His_PPase_superfam"/>
</dbReference>
<dbReference type="GO" id="GO:0016787">
    <property type="term" value="F:hydrolase activity"/>
    <property type="evidence" value="ECO:0007669"/>
    <property type="project" value="UniProtKB-KW"/>
</dbReference>
<name>A0A327X446_9GAMM</name>
<comment type="caution">
    <text evidence="2">The sequence shown here is derived from an EMBL/GenBank/DDBJ whole genome shotgun (WGS) entry which is preliminary data.</text>
</comment>
<dbReference type="SUPFAM" id="SSF53254">
    <property type="entry name" value="Phosphoglycerate mutase-like"/>
    <property type="match status" value="1"/>
</dbReference>
<dbReference type="Gene3D" id="3.40.50.1240">
    <property type="entry name" value="Phosphoglycerate mutase-like"/>
    <property type="match status" value="1"/>
</dbReference>
<protein>
    <submittedName>
        <fullName evidence="2">Broad specificity phosphatase PhoE</fullName>
    </submittedName>
    <submittedName>
        <fullName evidence="3">Histidine phosphatase family protein</fullName>
    </submittedName>
</protein>
<dbReference type="EMBL" id="PIPK01000001">
    <property type="protein sequence ID" value="RUO28338.1"/>
    <property type="molecule type" value="Genomic_DNA"/>
</dbReference>
<accession>A0A327X446</accession>